<dbReference type="OrthoDB" id="768005at2"/>
<dbReference type="PATRIC" id="fig|1321819.3.peg.225"/>
<feature type="domain" description="Helix-turn-helix" evidence="1">
    <location>
        <begin position="42"/>
        <end position="91"/>
    </location>
</feature>
<dbReference type="PANTHER" id="PTHR34585">
    <property type="match status" value="1"/>
</dbReference>
<evidence type="ECO:0000313" key="3">
    <source>
        <dbReference type="Proteomes" id="UP000016496"/>
    </source>
</evidence>
<dbReference type="RefSeq" id="WP_021645944.1">
    <property type="nucleotide sequence ID" value="NZ_KE993124.1"/>
</dbReference>
<name>U2E8J9_9BACE</name>
<dbReference type="InterPro" id="IPR041657">
    <property type="entry name" value="HTH_17"/>
</dbReference>
<evidence type="ECO:0000313" key="2">
    <source>
        <dbReference type="EMBL" id="ERI88856.1"/>
    </source>
</evidence>
<dbReference type="EMBL" id="AWSV01000016">
    <property type="protein sequence ID" value="ERI88856.1"/>
    <property type="molecule type" value="Genomic_DNA"/>
</dbReference>
<proteinExistence type="predicted"/>
<dbReference type="Proteomes" id="UP000016496">
    <property type="component" value="Unassembled WGS sequence"/>
</dbReference>
<dbReference type="PANTHER" id="PTHR34585:SF22">
    <property type="entry name" value="HELIX-TURN-HELIX DOMAIN-CONTAINING PROTEIN"/>
    <property type="match status" value="1"/>
</dbReference>
<dbReference type="AlphaFoldDB" id="U2E8J9"/>
<dbReference type="InterPro" id="IPR009061">
    <property type="entry name" value="DNA-bd_dom_put_sf"/>
</dbReference>
<dbReference type="SUPFAM" id="SSF46955">
    <property type="entry name" value="Putative DNA-binding domain"/>
    <property type="match status" value="1"/>
</dbReference>
<sequence>MYLDEDNFEKWMQKLSKKLSEIGQDLKSLMNTKEVFDEDEKLLDNQDLAFLLKVSKRTLQRYRSSGKLPYFMIGHKTYYRTNDVRNFVREHMDFQTFKYIDSTL</sequence>
<evidence type="ECO:0000259" key="1">
    <source>
        <dbReference type="Pfam" id="PF12728"/>
    </source>
</evidence>
<protein>
    <recommendedName>
        <fullName evidence="1">Helix-turn-helix domain-containing protein</fullName>
    </recommendedName>
</protein>
<reference evidence="2 3" key="1">
    <citation type="submission" date="2013-08" db="EMBL/GenBank/DDBJ databases">
        <authorList>
            <person name="Weinstock G."/>
            <person name="Sodergren E."/>
            <person name="Wylie T."/>
            <person name="Fulton L."/>
            <person name="Fulton R."/>
            <person name="Fronick C."/>
            <person name="O'Laughlin M."/>
            <person name="Godfrey J."/>
            <person name="Miner T."/>
            <person name="Herter B."/>
            <person name="Appelbaum E."/>
            <person name="Cordes M."/>
            <person name="Lek S."/>
            <person name="Wollam A."/>
            <person name="Pepin K.H."/>
            <person name="Palsikar V.B."/>
            <person name="Mitreva M."/>
            <person name="Wilson R.K."/>
        </authorList>
    </citation>
    <scope>NUCLEOTIDE SEQUENCE [LARGE SCALE GENOMIC DNA]</scope>
    <source>
        <strain evidence="2 3">F0041</strain>
    </source>
</reference>
<comment type="caution">
    <text evidence="2">The sequence shown here is derived from an EMBL/GenBank/DDBJ whole genome shotgun (WGS) entry which is preliminary data.</text>
</comment>
<dbReference type="Pfam" id="PF12728">
    <property type="entry name" value="HTH_17"/>
    <property type="match status" value="1"/>
</dbReference>
<gene>
    <name evidence="2" type="ORF">HMPREF1981_00241</name>
</gene>
<organism evidence="2 3">
    <name type="scientific">Bacteroides pyogenes F0041</name>
    <dbReference type="NCBI Taxonomy" id="1321819"/>
    <lineage>
        <taxon>Bacteria</taxon>
        <taxon>Pseudomonadati</taxon>
        <taxon>Bacteroidota</taxon>
        <taxon>Bacteroidia</taxon>
        <taxon>Bacteroidales</taxon>
        <taxon>Bacteroidaceae</taxon>
        <taxon>Bacteroides</taxon>
    </lineage>
</organism>
<dbReference type="HOGENOM" id="CLU_133781_2_2_10"/>
<accession>U2E8J9</accession>